<gene>
    <name evidence="1" type="ORF">SELMODRAFT_402645</name>
</gene>
<proteinExistence type="predicted"/>
<dbReference type="Proteomes" id="UP000001514">
    <property type="component" value="Unassembled WGS sequence"/>
</dbReference>
<keyword evidence="2" id="KW-1185">Reference proteome</keyword>
<accession>D8QMK9</accession>
<evidence type="ECO:0000313" key="1">
    <source>
        <dbReference type="EMBL" id="EFJ37953.1"/>
    </source>
</evidence>
<name>D8QMK9_SELML</name>
<sequence length="174" mass="19690">MPRAGREASAGKTGRAVLLREWLRWTSWPGYWCRSCSTTTCICRDKLLGGAGAYGKHVDQSGGCLYADWPMKPIVSLATARIMRKWDDEGRSRELYILHEERMDVQRLQRWGDEHFITDDKGVVRVHNRVKCRQSDSAIADLARESPPFSGVTVVDPLRVQQAMQSNMGGRGRP</sequence>
<dbReference type="InParanoid" id="D8QMK9"/>
<dbReference type="HOGENOM" id="CLU_119275_0_0_1"/>
<reference evidence="1 2" key="1">
    <citation type="journal article" date="2011" name="Science">
        <title>The Selaginella genome identifies genetic changes associated with the evolution of vascular plants.</title>
        <authorList>
            <person name="Banks J.A."/>
            <person name="Nishiyama T."/>
            <person name="Hasebe M."/>
            <person name="Bowman J.L."/>
            <person name="Gribskov M."/>
            <person name="dePamphilis C."/>
            <person name="Albert V.A."/>
            <person name="Aono N."/>
            <person name="Aoyama T."/>
            <person name="Ambrose B.A."/>
            <person name="Ashton N.W."/>
            <person name="Axtell M.J."/>
            <person name="Barker E."/>
            <person name="Barker M.S."/>
            <person name="Bennetzen J.L."/>
            <person name="Bonawitz N.D."/>
            <person name="Chapple C."/>
            <person name="Cheng C."/>
            <person name="Correa L.G."/>
            <person name="Dacre M."/>
            <person name="DeBarry J."/>
            <person name="Dreyer I."/>
            <person name="Elias M."/>
            <person name="Engstrom E.M."/>
            <person name="Estelle M."/>
            <person name="Feng L."/>
            <person name="Finet C."/>
            <person name="Floyd S.K."/>
            <person name="Frommer W.B."/>
            <person name="Fujita T."/>
            <person name="Gramzow L."/>
            <person name="Gutensohn M."/>
            <person name="Harholt J."/>
            <person name="Hattori M."/>
            <person name="Heyl A."/>
            <person name="Hirai T."/>
            <person name="Hiwatashi Y."/>
            <person name="Ishikawa M."/>
            <person name="Iwata M."/>
            <person name="Karol K.G."/>
            <person name="Koehler B."/>
            <person name="Kolukisaoglu U."/>
            <person name="Kubo M."/>
            <person name="Kurata T."/>
            <person name="Lalonde S."/>
            <person name="Li K."/>
            <person name="Li Y."/>
            <person name="Litt A."/>
            <person name="Lyons E."/>
            <person name="Manning G."/>
            <person name="Maruyama T."/>
            <person name="Michael T.P."/>
            <person name="Mikami K."/>
            <person name="Miyazaki S."/>
            <person name="Morinaga S."/>
            <person name="Murata T."/>
            <person name="Mueller-Roeber B."/>
            <person name="Nelson D.R."/>
            <person name="Obara M."/>
            <person name="Oguri Y."/>
            <person name="Olmstead R.G."/>
            <person name="Onodera N."/>
            <person name="Petersen B.L."/>
            <person name="Pils B."/>
            <person name="Prigge M."/>
            <person name="Rensing S.A."/>
            <person name="Riano-Pachon D.M."/>
            <person name="Roberts A.W."/>
            <person name="Sato Y."/>
            <person name="Scheller H.V."/>
            <person name="Schulz B."/>
            <person name="Schulz C."/>
            <person name="Shakirov E.V."/>
            <person name="Shibagaki N."/>
            <person name="Shinohara N."/>
            <person name="Shippen D.E."/>
            <person name="Soerensen I."/>
            <person name="Sotooka R."/>
            <person name="Sugimoto N."/>
            <person name="Sugita M."/>
            <person name="Sumikawa N."/>
            <person name="Tanurdzic M."/>
            <person name="Theissen G."/>
            <person name="Ulvskov P."/>
            <person name="Wakazuki S."/>
            <person name="Weng J.K."/>
            <person name="Willats W.W."/>
            <person name="Wipf D."/>
            <person name="Wolf P.G."/>
            <person name="Yang L."/>
            <person name="Zimmer A.D."/>
            <person name="Zhu Q."/>
            <person name="Mitros T."/>
            <person name="Hellsten U."/>
            <person name="Loque D."/>
            <person name="Otillar R."/>
            <person name="Salamov A."/>
            <person name="Schmutz J."/>
            <person name="Shapiro H."/>
            <person name="Lindquist E."/>
            <person name="Lucas S."/>
            <person name="Rokhsar D."/>
            <person name="Grigoriev I.V."/>
        </authorList>
    </citation>
    <scope>NUCLEOTIDE SEQUENCE [LARGE SCALE GENOMIC DNA]</scope>
</reference>
<protein>
    <submittedName>
        <fullName evidence="1">Uncharacterized protein</fullName>
    </submittedName>
</protein>
<organism evidence="2">
    <name type="scientific">Selaginella moellendorffii</name>
    <name type="common">Spikemoss</name>
    <dbReference type="NCBI Taxonomy" id="88036"/>
    <lineage>
        <taxon>Eukaryota</taxon>
        <taxon>Viridiplantae</taxon>
        <taxon>Streptophyta</taxon>
        <taxon>Embryophyta</taxon>
        <taxon>Tracheophyta</taxon>
        <taxon>Lycopodiopsida</taxon>
        <taxon>Selaginellales</taxon>
        <taxon>Selaginellaceae</taxon>
        <taxon>Selaginella</taxon>
    </lineage>
</organism>
<dbReference type="AlphaFoldDB" id="D8QMK9"/>
<dbReference type="KEGG" id="smo:SELMODRAFT_402645"/>
<evidence type="ECO:0000313" key="2">
    <source>
        <dbReference type="Proteomes" id="UP000001514"/>
    </source>
</evidence>
<dbReference type="Gramene" id="EFJ37953">
    <property type="protein sequence ID" value="EFJ37953"/>
    <property type="gene ID" value="SELMODRAFT_402645"/>
</dbReference>
<dbReference type="EMBL" id="GL377565">
    <property type="protein sequence ID" value="EFJ37953.1"/>
    <property type="molecule type" value="Genomic_DNA"/>
</dbReference>